<dbReference type="SUPFAM" id="SSF52540">
    <property type="entry name" value="P-loop containing nucleoside triphosphate hydrolases"/>
    <property type="match status" value="1"/>
</dbReference>
<dbReference type="STRING" id="69960.SAMN05421720_105243"/>
<dbReference type="OrthoDB" id="9808150at2"/>
<dbReference type="Gene3D" id="3.30.63.10">
    <property type="entry name" value="Guanylate Kinase phosphate binding domain"/>
    <property type="match status" value="1"/>
</dbReference>
<gene>
    <name evidence="13" type="primary">gmk</name>
    <name evidence="15" type="ORF">SAMN05421720_105243</name>
</gene>
<evidence type="ECO:0000256" key="1">
    <source>
        <dbReference type="ARBA" id="ARBA00003531"/>
    </source>
</evidence>
<dbReference type="PANTHER" id="PTHR23117:SF13">
    <property type="entry name" value="GUANYLATE KINASE"/>
    <property type="match status" value="1"/>
</dbReference>
<evidence type="ECO:0000313" key="16">
    <source>
        <dbReference type="Proteomes" id="UP000199412"/>
    </source>
</evidence>
<evidence type="ECO:0000256" key="3">
    <source>
        <dbReference type="ARBA" id="ARBA00005790"/>
    </source>
</evidence>
<dbReference type="InterPro" id="IPR017665">
    <property type="entry name" value="Guanylate_kinase"/>
</dbReference>
<dbReference type="SMART" id="SM00072">
    <property type="entry name" value="GuKc"/>
    <property type="match status" value="1"/>
</dbReference>
<dbReference type="InterPro" id="IPR027417">
    <property type="entry name" value="P-loop_NTPase"/>
</dbReference>
<evidence type="ECO:0000256" key="6">
    <source>
        <dbReference type="ARBA" id="ARBA00022490"/>
    </source>
</evidence>
<comment type="function">
    <text evidence="1 13">Essential for recycling GMP and indirectly, cGMP.</text>
</comment>
<dbReference type="RefSeq" id="WP_092785376.1">
    <property type="nucleotide sequence ID" value="NZ_FNAP01000005.1"/>
</dbReference>
<evidence type="ECO:0000259" key="14">
    <source>
        <dbReference type="PROSITE" id="PS50052"/>
    </source>
</evidence>
<dbReference type="AlphaFoldDB" id="A0A1G7C1Q3"/>
<dbReference type="InterPro" id="IPR008145">
    <property type="entry name" value="GK/Ca_channel_bsu"/>
</dbReference>
<feature type="binding site" evidence="13">
    <location>
        <begin position="30"/>
        <end position="37"/>
    </location>
    <ligand>
        <name>ATP</name>
        <dbReference type="ChEBI" id="CHEBI:30616"/>
    </ligand>
</feature>
<keyword evidence="6 13" id="KW-0963">Cytoplasm</keyword>
<accession>A0A1G7C1Q3</accession>
<dbReference type="CDD" id="cd00071">
    <property type="entry name" value="GMPK"/>
    <property type="match status" value="1"/>
</dbReference>
<evidence type="ECO:0000256" key="10">
    <source>
        <dbReference type="ARBA" id="ARBA00022840"/>
    </source>
</evidence>
<keyword evidence="9 13" id="KW-0418">Kinase</keyword>
<comment type="subcellular location">
    <subcellularLocation>
        <location evidence="2 13">Cytoplasm</location>
    </subcellularLocation>
</comment>
<dbReference type="GO" id="GO:0005524">
    <property type="term" value="F:ATP binding"/>
    <property type="evidence" value="ECO:0007669"/>
    <property type="project" value="UniProtKB-UniRule"/>
</dbReference>
<keyword evidence="10 13" id="KW-0067">ATP-binding</keyword>
<organism evidence="15 16">
    <name type="scientific">Rhodospira trueperi</name>
    <dbReference type="NCBI Taxonomy" id="69960"/>
    <lineage>
        <taxon>Bacteria</taxon>
        <taxon>Pseudomonadati</taxon>
        <taxon>Pseudomonadota</taxon>
        <taxon>Alphaproteobacteria</taxon>
        <taxon>Rhodospirillales</taxon>
        <taxon>Rhodospirillaceae</taxon>
        <taxon>Rhodospira</taxon>
    </lineage>
</organism>
<evidence type="ECO:0000256" key="11">
    <source>
        <dbReference type="ARBA" id="ARBA00030128"/>
    </source>
</evidence>
<dbReference type="EMBL" id="FNAP01000005">
    <property type="protein sequence ID" value="SDE32616.1"/>
    <property type="molecule type" value="Genomic_DNA"/>
</dbReference>
<feature type="domain" description="Guanylate kinase-like" evidence="14">
    <location>
        <begin position="23"/>
        <end position="202"/>
    </location>
</feature>
<dbReference type="HAMAP" id="MF_00328">
    <property type="entry name" value="Guanylate_kinase"/>
    <property type="match status" value="1"/>
</dbReference>
<evidence type="ECO:0000256" key="2">
    <source>
        <dbReference type="ARBA" id="ARBA00004496"/>
    </source>
</evidence>
<dbReference type="PROSITE" id="PS00856">
    <property type="entry name" value="GUANYLATE_KINASE_1"/>
    <property type="match status" value="1"/>
</dbReference>
<evidence type="ECO:0000313" key="15">
    <source>
        <dbReference type="EMBL" id="SDE32616.1"/>
    </source>
</evidence>
<evidence type="ECO:0000256" key="7">
    <source>
        <dbReference type="ARBA" id="ARBA00022679"/>
    </source>
</evidence>
<dbReference type="NCBIfam" id="TIGR03263">
    <property type="entry name" value="guanyl_kin"/>
    <property type="match status" value="1"/>
</dbReference>
<evidence type="ECO:0000256" key="9">
    <source>
        <dbReference type="ARBA" id="ARBA00022777"/>
    </source>
</evidence>
<dbReference type="EC" id="2.7.4.8" evidence="4 13"/>
<comment type="similarity">
    <text evidence="3 13">Belongs to the guanylate kinase family.</text>
</comment>
<dbReference type="FunFam" id="3.30.63.10:FF:000005">
    <property type="entry name" value="Guanylate kinase"/>
    <property type="match status" value="1"/>
</dbReference>
<keyword evidence="16" id="KW-1185">Reference proteome</keyword>
<dbReference type="Gene3D" id="3.40.50.300">
    <property type="entry name" value="P-loop containing nucleotide triphosphate hydrolases"/>
    <property type="match status" value="1"/>
</dbReference>
<reference evidence="15 16" key="1">
    <citation type="submission" date="2016-10" db="EMBL/GenBank/DDBJ databases">
        <authorList>
            <person name="de Groot N.N."/>
        </authorList>
    </citation>
    <scope>NUCLEOTIDE SEQUENCE [LARGE SCALE GENOMIC DNA]</scope>
    <source>
        <strain evidence="15 16">ATCC 700224</strain>
    </source>
</reference>
<dbReference type="Proteomes" id="UP000199412">
    <property type="component" value="Unassembled WGS sequence"/>
</dbReference>
<name>A0A1G7C1Q3_9PROT</name>
<protein>
    <recommendedName>
        <fullName evidence="5 13">Guanylate kinase</fullName>
        <ecNumber evidence="4 13">2.7.4.8</ecNumber>
    </recommendedName>
    <alternativeName>
        <fullName evidence="11 13">GMP kinase</fullName>
    </alternativeName>
</protein>
<evidence type="ECO:0000256" key="13">
    <source>
        <dbReference type="HAMAP-Rule" id="MF_00328"/>
    </source>
</evidence>
<evidence type="ECO:0000256" key="12">
    <source>
        <dbReference type="ARBA" id="ARBA00048594"/>
    </source>
</evidence>
<comment type="catalytic activity">
    <reaction evidence="12 13">
        <text>GMP + ATP = GDP + ADP</text>
        <dbReference type="Rhea" id="RHEA:20780"/>
        <dbReference type="ChEBI" id="CHEBI:30616"/>
        <dbReference type="ChEBI" id="CHEBI:58115"/>
        <dbReference type="ChEBI" id="CHEBI:58189"/>
        <dbReference type="ChEBI" id="CHEBI:456216"/>
        <dbReference type="EC" id="2.7.4.8"/>
    </reaction>
</comment>
<dbReference type="GO" id="GO:0005829">
    <property type="term" value="C:cytosol"/>
    <property type="evidence" value="ECO:0007669"/>
    <property type="project" value="TreeGrafter"/>
</dbReference>
<evidence type="ECO:0000256" key="4">
    <source>
        <dbReference type="ARBA" id="ARBA00012961"/>
    </source>
</evidence>
<evidence type="ECO:0000256" key="8">
    <source>
        <dbReference type="ARBA" id="ARBA00022741"/>
    </source>
</evidence>
<dbReference type="PROSITE" id="PS50052">
    <property type="entry name" value="GUANYLATE_KINASE_2"/>
    <property type="match status" value="1"/>
</dbReference>
<proteinExistence type="inferred from homology"/>
<keyword evidence="8 13" id="KW-0547">Nucleotide-binding</keyword>
<dbReference type="Pfam" id="PF00625">
    <property type="entry name" value="Guanylate_kin"/>
    <property type="match status" value="1"/>
</dbReference>
<sequence>MTDAVTLHALNVDHTGRPIHRRGVMLVLSSPSGAGKSTICRALLAEDPALRLSVSVTTRPPRAGEVDGRDYHFVSLERYRKMVEGDELLEHARVFDNFYGTPRQQVEDELSAGRDVLFDIDWQGTQQLTDKVPQDLVRVFILPPSTEELERRLRTRAQDPDDVVQRRMAKAADEMSHWAEYDYIVVNTDLDVAIARVRSILTAERLRRRRQLGMVDFVNAMRGEE</sequence>
<dbReference type="GO" id="GO:0004385">
    <property type="term" value="F:GMP kinase activity"/>
    <property type="evidence" value="ECO:0007669"/>
    <property type="project" value="UniProtKB-UniRule"/>
</dbReference>
<dbReference type="InterPro" id="IPR008144">
    <property type="entry name" value="Guanylate_kin-like_dom"/>
</dbReference>
<evidence type="ECO:0000256" key="5">
    <source>
        <dbReference type="ARBA" id="ARBA00016296"/>
    </source>
</evidence>
<dbReference type="InterPro" id="IPR020590">
    <property type="entry name" value="Guanylate_kinase_CS"/>
</dbReference>
<keyword evidence="7 13" id="KW-0808">Transferase</keyword>
<dbReference type="PANTHER" id="PTHR23117">
    <property type="entry name" value="GUANYLATE KINASE-RELATED"/>
    <property type="match status" value="1"/>
</dbReference>